<name>A0A0F9YMX6_9ZZZZ</name>
<reference evidence="2" key="1">
    <citation type="journal article" date="2015" name="Nature">
        <title>Complex archaea that bridge the gap between prokaryotes and eukaryotes.</title>
        <authorList>
            <person name="Spang A."/>
            <person name="Saw J.H."/>
            <person name="Jorgensen S.L."/>
            <person name="Zaremba-Niedzwiedzka K."/>
            <person name="Martijn J."/>
            <person name="Lind A.E."/>
            <person name="van Eijk R."/>
            <person name="Schleper C."/>
            <person name="Guy L."/>
            <person name="Ettema T.J."/>
        </authorList>
    </citation>
    <scope>NUCLEOTIDE SEQUENCE</scope>
</reference>
<dbReference type="InterPro" id="IPR025738">
    <property type="entry name" value="BatD"/>
</dbReference>
<dbReference type="PANTHER" id="PTHR40940">
    <property type="entry name" value="PROTEIN BATD-RELATED"/>
    <property type="match status" value="1"/>
</dbReference>
<accession>A0A0F9YMX6</accession>
<keyword evidence="1" id="KW-0812">Transmembrane</keyword>
<comment type="caution">
    <text evidence="2">The sequence shown here is derived from an EMBL/GenBank/DDBJ whole genome shotgun (WGS) entry which is preliminary data.</text>
</comment>
<feature type="transmembrane region" description="Helical" evidence="1">
    <location>
        <begin position="456"/>
        <end position="473"/>
    </location>
</feature>
<keyword evidence="1" id="KW-1133">Transmembrane helix</keyword>
<evidence type="ECO:0000256" key="1">
    <source>
        <dbReference type="SAM" id="Phobius"/>
    </source>
</evidence>
<gene>
    <name evidence="2" type="ORF">LCGC14_0069960</name>
</gene>
<evidence type="ECO:0000313" key="2">
    <source>
        <dbReference type="EMBL" id="KKO05984.1"/>
    </source>
</evidence>
<proteinExistence type="predicted"/>
<dbReference type="EMBL" id="LAZR01000017">
    <property type="protein sequence ID" value="KKO05984.1"/>
    <property type="molecule type" value="Genomic_DNA"/>
</dbReference>
<evidence type="ECO:0008006" key="3">
    <source>
        <dbReference type="Google" id="ProtNLM"/>
    </source>
</evidence>
<organism evidence="2">
    <name type="scientific">marine sediment metagenome</name>
    <dbReference type="NCBI Taxonomy" id="412755"/>
    <lineage>
        <taxon>unclassified sequences</taxon>
        <taxon>metagenomes</taxon>
        <taxon>ecological metagenomes</taxon>
    </lineage>
</organism>
<dbReference type="Pfam" id="PF13584">
    <property type="entry name" value="BatD"/>
    <property type="match status" value="2"/>
</dbReference>
<protein>
    <recommendedName>
        <fullName evidence="3">BatD protein</fullName>
    </recommendedName>
</protein>
<dbReference type="PANTHER" id="PTHR40940:SF2">
    <property type="entry name" value="BATD"/>
    <property type="match status" value="1"/>
</dbReference>
<sequence>MVDFKSITKFGLLITIFLSSVLMMGQNSNAVTFEMKLSKPKLGLNERLRVDFIMNRDGDNFNPPDFTGFKVVMGPSQSISSSWINGVRSYSKSYSYTLSPTSKGKFTIKQASIVIGGETYKSLAKDVEVTAAVDKPSDQMTADDVADENLHLVAEISKTNPYLNEAITVIYKLYVSPNISVSNYQPLDNPTYNNFWSQDIKVSALSAQNGTYKGKPYRYVILKRVVLYPQKSGKLDIEPLSLDVTVDVPSGRRDFFGQRMYAQTNKTVSAGNRTINVKPLPLENQPANFNGAVGDFDFAITTSKTSLNASESLQATVEVSGKGNLKLFKLPELELPSALEVYEPEFTEGVRTTLAGMQGKVSNQYTIVPSFRGKYPISPLNFSYFNPSIGKYTTLTSDEIVINVLEGPLSASSDAAQNTNSQKQSIITSGNQFNFIKLNPNLTSKSVSYFFESTTFYVWLLCPLLLIPLAIVFRKKRDSIAGDVVGNKIRKANKLARKYLSAARKELGNKESFYVALERALHNYLKAKLKIETSEFSKDKITELLIEKQIDDATVNSFIDLLTNCESARYSPFSNVQMQADYDKASEVISIMDKQL</sequence>
<dbReference type="AlphaFoldDB" id="A0A0F9YMX6"/>
<keyword evidence="1" id="KW-0472">Membrane</keyword>